<dbReference type="GO" id="GO:0043171">
    <property type="term" value="P:peptide catabolic process"/>
    <property type="evidence" value="ECO:0007669"/>
    <property type="project" value="TreeGrafter"/>
</dbReference>
<evidence type="ECO:0000256" key="7">
    <source>
        <dbReference type="ARBA" id="ARBA00023049"/>
    </source>
</evidence>
<evidence type="ECO:0000256" key="5">
    <source>
        <dbReference type="ARBA" id="ARBA00022801"/>
    </source>
</evidence>
<dbReference type="CDD" id="cd09601">
    <property type="entry name" value="M1_APN-Q_like"/>
    <property type="match status" value="1"/>
</dbReference>
<keyword evidence="6 9" id="KW-0862">Zinc</keyword>
<feature type="binding site" evidence="9">
    <location>
        <position position="370"/>
    </location>
    <ligand>
        <name>Zn(2+)</name>
        <dbReference type="ChEBI" id="CHEBI:29105"/>
        <note>catalytic</note>
    </ligand>
</feature>
<dbReference type="InterPro" id="IPR014782">
    <property type="entry name" value="Peptidase_M1_dom"/>
</dbReference>
<evidence type="ECO:0000256" key="10">
    <source>
        <dbReference type="PIRSR" id="PIRSR634016-4"/>
    </source>
</evidence>
<dbReference type="PhylomeDB" id="A0A0D2WQP4"/>
<dbReference type="Proteomes" id="UP000008743">
    <property type="component" value="Unassembled WGS sequence"/>
</dbReference>
<dbReference type="GO" id="GO:0006508">
    <property type="term" value="P:proteolysis"/>
    <property type="evidence" value="ECO:0007669"/>
    <property type="project" value="UniProtKB-KW"/>
</dbReference>
<dbReference type="PRINTS" id="PR00756">
    <property type="entry name" value="ALADIPTASE"/>
</dbReference>
<dbReference type="FunFam" id="1.25.50.20:FF:000002">
    <property type="entry name" value="Aminopeptidase"/>
    <property type="match status" value="1"/>
</dbReference>
<dbReference type="FunFam" id="1.10.390.10:FF:000001">
    <property type="entry name" value="Aminopeptidase"/>
    <property type="match status" value="1"/>
</dbReference>
<dbReference type="OrthoDB" id="10031169at2759"/>
<evidence type="ECO:0000256" key="2">
    <source>
        <dbReference type="ARBA" id="ARBA00022438"/>
    </source>
</evidence>
<feature type="domain" description="Peptidase M1 membrane alanine aminopeptidase" evidence="12">
    <location>
        <begin position="275"/>
        <end position="492"/>
    </location>
</feature>
<dbReference type="GO" id="GO:0070006">
    <property type="term" value="F:metalloaminopeptidase activity"/>
    <property type="evidence" value="ECO:0007669"/>
    <property type="project" value="TreeGrafter"/>
</dbReference>
<name>A0A0D2WQP4_CAPO3</name>
<evidence type="ECO:0000256" key="3">
    <source>
        <dbReference type="ARBA" id="ARBA00022670"/>
    </source>
</evidence>
<dbReference type="eggNOG" id="KOG1046">
    <property type="taxonomic scope" value="Eukaryota"/>
</dbReference>
<dbReference type="GO" id="GO:0005615">
    <property type="term" value="C:extracellular space"/>
    <property type="evidence" value="ECO:0007669"/>
    <property type="project" value="TreeGrafter"/>
</dbReference>
<keyword evidence="5 11" id="KW-0378">Hydrolase</keyword>
<dbReference type="RefSeq" id="XP_004347477.1">
    <property type="nucleotide sequence ID" value="XM_004347427.2"/>
</dbReference>
<evidence type="ECO:0000256" key="4">
    <source>
        <dbReference type="ARBA" id="ARBA00022723"/>
    </source>
</evidence>
<accession>A0A0D2WQP4</accession>
<reference evidence="16" key="1">
    <citation type="submission" date="2011-02" db="EMBL/GenBank/DDBJ databases">
        <title>The Genome Sequence of Capsaspora owczarzaki ATCC 30864.</title>
        <authorList>
            <person name="Russ C."/>
            <person name="Cuomo C."/>
            <person name="Burger G."/>
            <person name="Gray M.W."/>
            <person name="Holland P.W.H."/>
            <person name="King N."/>
            <person name="Lang F.B.F."/>
            <person name="Roger A.J."/>
            <person name="Ruiz-Trillo I."/>
            <person name="Young S.K."/>
            <person name="Zeng Q."/>
            <person name="Gargeya S."/>
            <person name="Alvarado L."/>
            <person name="Berlin A."/>
            <person name="Chapman S.B."/>
            <person name="Chen Z."/>
            <person name="Freedman E."/>
            <person name="Gellesch M."/>
            <person name="Goldberg J."/>
            <person name="Griggs A."/>
            <person name="Gujja S."/>
            <person name="Heilman E."/>
            <person name="Heiman D."/>
            <person name="Howarth C."/>
            <person name="Mehta T."/>
            <person name="Neiman D."/>
            <person name="Pearson M."/>
            <person name="Roberts A."/>
            <person name="Saif S."/>
            <person name="Shea T."/>
            <person name="Shenoy N."/>
            <person name="Sisk P."/>
            <person name="Stolte C."/>
            <person name="Sykes S."/>
            <person name="White J."/>
            <person name="Yandava C."/>
            <person name="Haas B."/>
            <person name="Nusbaum C."/>
            <person name="Birren B."/>
        </authorList>
    </citation>
    <scope>NUCLEOTIDE SEQUENCE</scope>
    <source>
        <strain evidence="16">ATCC 30864</strain>
    </source>
</reference>
<dbReference type="Gene3D" id="2.60.40.1730">
    <property type="entry name" value="tricorn interacting facor f3 domain"/>
    <property type="match status" value="1"/>
</dbReference>
<dbReference type="STRING" id="595528.A0A0D2WQP4"/>
<dbReference type="GO" id="GO:0008270">
    <property type="term" value="F:zinc ion binding"/>
    <property type="evidence" value="ECO:0007669"/>
    <property type="project" value="UniProtKB-UniRule"/>
</dbReference>
<dbReference type="Pfam" id="PF17900">
    <property type="entry name" value="Peptidase_M1_N"/>
    <property type="match status" value="1"/>
</dbReference>
<evidence type="ECO:0000256" key="9">
    <source>
        <dbReference type="PIRSR" id="PIRSR634016-3"/>
    </source>
</evidence>
<keyword evidence="7 11" id="KW-0482">Metalloprotease</keyword>
<sequence length="931" mass="102192">MTSVNPTSSESSSSSSSRVLLPTTFKPSHYDLWLELPAGLTSGATTAYDGRVAIDLAFNGDSAAAAAADAAAAETVLVLHAIDLTIASASLQLDGADDRIQASATSVDATAETCSLTFPIAASKLAKAKKIVAHAAFSGTLNDNLVGLYRSSYEMGGEKRYMATTQFEATDARRCFPCFDEPALKASFAVTLVVPENLVAVSNMPVEEERIVRATEAAAGSNANKKLVRFQTSVVMSTYLLAFVVGELEFIEARTKEGIPVRCYTTPGKKQQAAFSLRVAVESLSFYGEYFGMPYPLPKLDMLAIPDFAAGAMENFGCVTYREIAILIDDASSSVSSKENVAITVAHELGHMWFGNIVTMEWWTDLWLNEGFASWISYFAVDRQFPEWQLWTQFVNHDYASALKLDALLSSHPIEVEVKTSGEINEIFDAISYSKGSSVIRMLEAYLGPTDFCNGLRLYMKRHRFGNAKTADLWKALAEASGKPVEQVMNLYTKHTGYPLLSLVELTKEGDEQRSFTLSQQRFLLDDSPAAASAEASPIWWIPVSIKSNGLEQPMNFAVTSQVHSFTLPASVKPHHWIKLNAEQTGLYRVHYPTAHMTALAAHVASTAKLSASELAAIPSAALVTASDRLGIVSDIFAIAKRGIIRTSDALEFGRFFVDETNYNVWAELISNMSEVAAIWANTDAQTYAALSAFILRIVSPLAKRCGYFDVPEKGEDHMQSLLRALAVRTAGYFGDTAVVERARQSFAAFLANPKALHPDLRSTVYSIVAKWGTEAEFESLIKLYETAELHEEKVRVLGNIAHVSDPKLIERVLAYSLSDRVRTQDCIFPFRAFAGNRHASGLVWQFVQGRWEELDKRFSQGNMNMIGSFINSAAAGFASHAKADEVAAFFKTRPVPSAERTIKQAIERIHARANVLDRDRAVMAEYLAKF</sequence>
<dbReference type="InterPro" id="IPR024571">
    <property type="entry name" value="ERAP1-like_C_dom"/>
</dbReference>
<dbReference type="GO" id="GO:0042277">
    <property type="term" value="F:peptide binding"/>
    <property type="evidence" value="ECO:0007669"/>
    <property type="project" value="TreeGrafter"/>
</dbReference>
<evidence type="ECO:0000259" key="13">
    <source>
        <dbReference type="Pfam" id="PF11838"/>
    </source>
</evidence>
<dbReference type="GO" id="GO:0016020">
    <property type="term" value="C:membrane"/>
    <property type="evidence" value="ECO:0007669"/>
    <property type="project" value="TreeGrafter"/>
</dbReference>
<dbReference type="EMBL" id="KE346366">
    <property type="protein sequence ID" value="KJE94030.1"/>
    <property type="molecule type" value="Genomic_DNA"/>
</dbReference>
<evidence type="ECO:0000259" key="12">
    <source>
        <dbReference type="Pfam" id="PF01433"/>
    </source>
</evidence>
<organism evidence="15 16">
    <name type="scientific">Capsaspora owczarzaki (strain ATCC 30864)</name>
    <dbReference type="NCBI Taxonomy" id="595528"/>
    <lineage>
        <taxon>Eukaryota</taxon>
        <taxon>Filasterea</taxon>
        <taxon>Capsaspora</taxon>
    </lineage>
</organism>
<dbReference type="PANTHER" id="PTHR11533:SF174">
    <property type="entry name" value="PUROMYCIN-SENSITIVE AMINOPEPTIDASE-RELATED"/>
    <property type="match status" value="1"/>
</dbReference>
<feature type="binding site" evidence="9">
    <location>
        <position position="347"/>
    </location>
    <ligand>
        <name>Zn(2+)</name>
        <dbReference type="ChEBI" id="CHEBI:29105"/>
        <note>catalytic</note>
    </ligand>
</feature>
<evidence type="ECO:0000256" key="11">
    <source>
        <dbReference type="RuleBase" id="RU364040"/>
    </source>
</evidence>
<dbReference type="SUPFAM" id="SSF63737">
    <property type="entry name" value="Leukotriene A4 hydrolase N-terminal domain"/>
    <property type="match status" value="1"/>
</dbReference>
<comment type="cofactor">
    <cofactor evidence="9 11">
        <name>Zn(2+)</name>
        <dbReference type="ChEBI" id="CHEBI:29105"/>
    </cofactor>
    <text evidence="9 11">Binds 1 zinc ion per subunit.</text>
</comment>
<protein>
    <recommendedName>
        <fullName evidence="11">Aminopeptidase</fullName>
        <ecNumber evidence="11">3.4.11.-</ecNumber>
    </recommendedName>
</protein>
<dbReference type="InterPro" id="IPR027268">
    <property type="entry name" value="Peptidase_M4/M1_CTD_sf"/>
</dbReference>
<comment type="similarity">
    <text evidence="1 11">Belongs to the peptidase M1 family.</text>
</comment>
<dbReference type="InParanoid" id="A0A0D2WQP4"/>
<gene>
    <name evidence="15" type="ORF">CAOG_004730</name>
</gene>
<dbReference type="Gene3D" id="2.60.40.1910">
    <property type="match status" value="1"/>
</dbReference>
<feature type="domain" description="ERAP1-like C-terminal" evidence="13">
    <location>
        <begin position="577"/>
        <end position="911"/>
    </location>
</feature>
<dbReference type="InterPro" id="IPR042097">
    <property type="entry name" value="Aminopeptidase_N-like_N_sf"/>
</dbReference>
<dbReference type="EC" id="3.4.11.-" evidence="11"/>
<feature type="active site" description="Proton acceptor" evidence="8">
    <location>
        <position position="348"/>
    </location>
</feature>
<dbReference type="Pfam" id="PF01433">
    <property type="entry name" value="Peptidase_M1"/>
    <property type="match status" value="1"/>
</dbReference>
<dbReference type="Gene3D" id="1.25.50.20">
    <property type="match status" value="1"/>
</dbReference>
<keyword evidence="16" id="KW-1185">Reference proteome</keyword>
<dbReference type="InterPro" id="IPR050344">
    <property type="entry name" value="Peptidase_M1_aminopeptidases"/>
</dbReference>
<dbReference type="SUPFAM" id="SSF55486">
    <property type="entry name" value="Metalloproteases ('zincins'), catalytic domain"/>
    <property type="match status" value="1"/>
</dbReference>
<keyword evidence="3 11" id="KW-0645">Protease</keyword>
<dbReference type="PANTHER" id="PTHR11533">
    <property type="entry name" value="PROTEASE M1 ZINC METALLOPROTEASE"/>
    <property type="match status" value="1"/>
</dbReference>
<evidence type="ECO:0000259" key="14">
    <source>
        <dbReference type="Pfam" id="PF17900"/>
    </source>
</evidence>
<dbReference type="InterPro" id="IPR045357">
    <property type="entry name" value="Aminopeptidase_N-like_N"/>
</dbReference>
<evidence type="ECO:0000256" key="6">
    <source>
        <dbReference type="ARBA" id="ARBA00022833"/>
    </source>
</evidence>
<dbReference type="Gene3D" id="1.10.390.10">
    <property type="entry name" value="Neutral Protease Domain 2"/>
    <property type="match status" value="1"/>
</dbReference>
<dbReference type="GO" id="GO:0005737">
    <property type="term" value="C:cytoplasm"/>
    <property type="evidence" value="ECO:0007669"/>
    <property type="project" value="TreeGrafter"/>
</dbReference>
<dbReference type="InterPro" id="IPR034016">
    <property type="entry name" value="M1_APN-typ"/>
</dbReference>
<evidence type="ECO:0000313" key="16">
    <source>
        <dbReference type="Proteomes" id="UP000008743"/>
    </source>
</evidence>
<evidence type="ECO:0000313" key="15">
    <source>
        <dbReference type="EMBL" id="KJE94030.1"/>
    </source>
</evidence>
<dbReference type="InterPro" id="IPR001930">
    <property type="entry name" value="Peptidase_M1"/>
</dbReference>
<dbReference type="AlphaFoldDB" id="A0A0D2WQP4"/>
<keyword evidence="2 11" id="KW-0031">Aminopeptidase</keyword>
<proteinExistence type="inferred from homology"/>
<keyword evidence="4 9" id="KW-0479">Metal-binding</keyword>
<evidence type="ECO:0000256" key="8">
    <source>
        <dbReference type="PIRSR" id="PIRSR634016-1"/>
    </source>
</evidence>
<dbReference type="MEROPS" id="M01.010"/>
<feature type="domain" description="Aminopeptidase N-like N-terminal" evidence="14">
    <location>
        <begin position="27"/>
        <end position="240"/>
    </location>
</feature>
<feature type="site" description="Transition state stabilizer" evidence="10">
    <location>
        <position position="433"/>
    </location>
</feature>
<dbReference type="Pfam" id="PF11838">
    <property type="entry name" value="ERAP1_C"/>
    <property type="match status" value="1"/>
</dbReference>
<evidence type="ECO:0000256" key="1">
    <source>
        <dbReference type="ARBA" id="ARBA00010136"/>
    </source>
</evidence>
<feature type="binding site" evidence="9">
    <location>
        <position position="351"/>
    </location>
    <ligand>
        <name>Zn(2+)</name>
        <dbReference type="ChEBI" id="CHEBI:29105"/>
        <note>catalytic</note>
    </ligand>
</feature>
<dbReference type="OMA" id="MMEYVAI"/>